<evidence type="ECO:0000256" key="8">
    <source>
        <dbReference type="ARBA" id="ARBA00023315"/>
    </source>
</evidence>
<feature type="transmembrane region" description="Helical" evidence="9">
    <location>
        <begin position="155"/>
        <end position="180"/>
    </location>
</feature>
<keyword evidence="6 9" id="KW-1133">Transmembrane helix</keyword>
<evidence type="ECO:0000313" key="12">
    <source>
        <dbReference type="Proteomes" id="UP000183924"/>
    </source>
</evidence>
<feature type="transmembrane region" description="Helical" evidence="9">
    <location>
        <begin position="116"/>
        <end position="135"/>
    </location>
</feature>
<organism evidence="11 12">
    <name type="scientific">Candidatus Rickettsiella isopodorum</name>
    <dbReference type="NCBI Taxonomy" id="1225476"/>
    <lineage>
        <taxon>Bacteria</taxon>
        <taxon>Pseudomonadati</taxon>
        <taxon>Pseudomonadota</taxon>
        <taxon>Gammaproteobacteria</taxon>
        <taxon>Legionellales</taxon>
        <taxon>Coxiellaceae</taxon>
        <taxon>Rickettsiella</taxon>
    </lineage>
</organism>
<reference evidence="11 12" key="1">
    <citation type="submission" date="2016-03" db="EMBL/GenBank/DDBJ databases">
        <title>Comparative genomics of Rickettsiella.</title>
        <authorList>
            <person name="Chandler C."/>
            <person name="Wang Y."/>
        </authorList>
    </citation>
    <scope>NUCLEOTIDE SEQUENCE [LARGE SCALE GENOMIC DNA]</scope>
    <source>
        <strain evidence="11 12">RCFS May 2013</strain>
    </source>
</reference>
<comment type="pathway">
    <text evidence="9">Protein modification; lipoprotein biosynthesis (N-acyl transfer).</text>
</comment>
<dbReference type="OrthoDB" id="9804277at2"/>
<feature type="domain" description="CN hydrolase" evidence="10">
    <location>
        <begin position="233"/>
        <end position="470"/>
    </location>
</feature>
<evidence type="ECO:0000256" key="1">
    <source>
        <dbReference type="ARBA" id="ARBA00004651"/>
    </source>
</evidence>
<keyword evidence="4 9" id="KW-0808">Transferase</keyword>
<evidence type="ECO:0000259" key="10">
    <source>
        <dbReference type="PROSITE" id="PS50263"/>
    </source>
</evidence>
<dbReference type="Proteomes" id="UP000183924">
    <property type="component" value="Unassembled WGS sequence"/>
</dbReference>
<evidence type="ECO:0000256" key="3">
    <source>
        <dbReference type="ARBA" id="ARBA00022475"/>
    </source>
</evidence>
<dbReference type="RefSeq" id="WP_071662099.1">
    <property type="nucleotide sequence ID" value="NZ_LUKY01000030.1"/>
</dbReference>
<keyword evidence="5 9" id="KW-0812">Transmembrane</keyword>
<dbReference type="GO" id="GO:0005886">
    <property type="term" value="C:plasma membrane"/>
    <property type="evidence" value="ECO:0007669"/>
    <property type="project" value="UniProtKB-SubCell"/>
</dbReference>
<feature type="transmembrane region" description="Helical" evidence="9">
    <location>
        <begin position="12"/>
        <end position="41"/>
    </location>
</feature>
<comment type="similarity">
    <text evidence="2 9">Belongs to the CN hydrolase family. Apolipoprotein N-acyltransferase subfamily.</text>
</comment>
<dbReference type="InterPro" id="IPR003010">
    <property type="entry name" value="C-N_Hydrolase"/>
</dbReference>
<evidence type="ECO:0000256" key="9">
    <source>
        <dbReference type="HAMAP-Rule" id="MF_01148"/>
    </source>
</evidence>
<sequence>MTYYKEISALIVGGLLAFAFAPLGIYPLAIFSPALLFLLWLNSSAQRAFILGLLFGIGFYGVGVSWVFISIHEFGHTSLFLASLITGLFIFILALFTAIQGFLVNRFYPSNTLMKLYLIFPSSWALTEWVRSWIFTGFPWLLLGTSQVNTPLSGYAPLFGVYGLTFLVALTASLFLNVFCPLLNKYFNCQLDLKNFHYYRPLFAVLGLWVLGYLLHFISWTHIQGKPIQISLVQANIPQEIKWEPAYQKASLIHYQQLTQAHWNSRLIIWPEAAIPLLQNQAEPFLKQLDRQAKQHKTTLITGIPIQKGFQYYNGMLALGLDHATYYKQRLVIFGEYLPWWILWAHGLLNLLDIPMSSFSPGPNNQPIFRVANVNLGTFICYEIAYSHLVRQALKKNAQLLLTINDDAWFGHSFALAQHLQIGQFQALATGRYLAFLSNTGLTAIVTPKGKIIAKLPPFETGVLTSSVYKSVGFTPWVYLGDGSISIFLVGLSLLCYAYRKDQT</sequence>
<comment type="subcellular location">
    <subcellularLocation>
        <location evidence="1 9">Cell membrane</location>
        <topology evidence="1 9">Multi-pass membrane protein</topology>
    </subcellularLocation>
</comment>
<dbReference type="SUPFAM" id="SSF56317">
    <property type="entry name" value="Carbon-nitrogen hydrolase"/>
    <property type="match status" value="1"/>
</dbReference>
<dbReference type="Pfam" id="PF00795">
    <property type="entry name" value="CN_hydrolase"/>
    <property type="match status" value="1"/>
</dbReference>
<dbReference type="AlphaFoldDB" id="A0A1J8P773"/>
<comment type="catalytic activity">
    <reaction evidence="9">
        <text>N-terminal S-1,2-diacyl-sn-glyceryl-L-cysteinyl-[lipoprotein] + a glycerophospholipid = N-acyl-S-1,2-diacyl-sn-glyceryl-L-cysteinyl-[lipoprotein] + a 2-acyl-sn-glycero-3-phospholipid + H(+)</text>
        <dbReference type="Rhea" id="RHEA:48228"/>
        <dbReference type="Rhea" id="RHEA-COMP:14681"/>
        <dbReference type="Rhea" id="RHEA-COMP:14684"/>
        <dbReference type="ChEBI" id="CHEBI:15378"/>
        <dbReference type="ChEBI" id="CHEBI:136912"/>
        <dbReference type="ChEBI" id="CHEBI:140656"/>
        <dbReference type="ChEBI" id="CHEBI:140657"/>
        <dbReference type="ChEBI" id="CHEBI:140660"/>
        <dbReference type="EC" id="2.3.1.269"/>
    </reaction>
</comment>
<feature type="transmembrane region" description="Helical" evidence="9">
    <location>
        <begin position="81"/>
        <end position="104"/>
    </location>
</feature>
<evidence type="ECO:0000256" key="7">
    <source>
        <dbReference type="ARBA" id="ARBA00023136"/>
    </source>
</evidence>
<proteinExistence type="inferred from homology"/>
<dbReference type="EC" id="2.3.1.269" evidence="9"/>
<evidence type="ECO:0000256" key="2">
    <source>
        <dbReference type="ARBA" id="ARBA00010065"/>
    </source>
</evidence>
<comment type="function">
    <text evidence="9">Catalyzes the phospholipid dependent N-acylation of the N-terminal cysteine of apolipoprotein, the last step in lipoprotein maturation.</text>
</comment>
<evidence type="ECO:0000313" key="11">
    <source>
        <dbReference type="EMBL" id="OIZ95628.1"/>
    </source>
</evidence>
<dbReference type="Pfam" id="PF20154">
    <property type="entry name" value="LNT_N"/>
    <property type="match status" value="1"/>
</dbReference>
<evidence type="ECO:0000256" key="5">
    <source>
        <dbReference type="ARBA" id="ARBA00022692"/>
    </source>
</evidence>
<dbReference type="UniPathway" id="UPA00666"/>
<feature type="transmembrane region" description="Helical" evidence="9">
    <location>
        <begin position="201"/>
        <end position="220"/>
    </location>
</feature>
<dbReference type="Gene3D" id="3.60.110.10">
    <property type="entry name" value="Carbon-nitrogen hydrolase"/>
    <property type="match status" value="1"/>
</dbReference>
<dbReference type="InterPro" id="IPR004563">
    <property type="entry name" value="Apolipo_AcylTrfase"/>
</dbReference>
<dbReference type="InterPro" id="IPR045378">
    <property type="entry name" value="LNT_N"/>
</dbReference>
<keyword evidence="12" id="KW-1185">Reference proteome</keyword>
<dbReference type="PROSITE" id="PS50263">
    <property type="entry name" value="CN_HYDROLASE"/>
    <property type="match status" value="1"/>
</dbReference>
<gene>
    <name evidence="9" type="primary">lnt</name>
    <name evidence="11" type="ORF">A1D18_01715</name>
</gene>
<dbReference type="CDD" id="cd07571">
    <property type="entry name" value="ALP_N-acyl_transferase"/>
    <property type="match status" value="1"/>
</dbReference>
<protein>
    <recommendedName>
        <fullName evidence="9">Apolipoprotein N-acyltransferase</fullName>
        <shortName evidence="9">ALP N-acyltransferase</shortName>
        <ecNumber evidence="9">2.3.1.269</ecNumber>
    </recommendedName>
</protein>
<comment type="caution">
    <text evidence="11">The sequence shown here is derived from an EMBL/GenBank/DDBJ whole genome shotgun (WGS) entry which is preliminary data.</text>
</comment>
<keyword evidence="7 9" id="KW-0472">Membrane</keyword>
<dbReference type="EMBL" id="LUKY01000030">
    <property type="protein sequence ID" value="OIZ95628.1"/>
    <property type="molecule type" value="Genomic_DNA"/>
</dbReference>
<keyword evidence="11" id="KW-0449">Lipoprotein</keyword>
<dbReference type="STRING" id="1225476.A1D18_01715"/>
<feature type="transmembrane region" description="Helical" evidence="9">
    <location>
        <begin position="477"/>
        <end position="499"/>
    </location>
</feature>
<dbReference type="NCBIfam" id="TIGR00546">
    <property type="entry name" value="lnt"/>
    <property type="match status" value="1"/>
</dbReference>
<keyword evidence="3 9" id="KW-1003">Cell membrane</keyword>
<evidence type="ECO:0000256" key="6">
    <source>
        <dbReference type="ARBA" id="ARBA00022989"/>
    </source>
</evidence>
<dbReference type="PANTHER" id="PTHR38686">
    <property type="entry name" value="APOLIPOPROTEIN N-ACYLTRANSFERASE"/>
    <property type="match status" value="1"/>
</dbReference>
<feature type="transmembrane region" description="Helical" evidence="9">
    <location>
        <begin position="48"/>
        <end position="69"/>
    </location>
</feature>
<keyword evidence="8 9" id="KW-0012">Acyltransferase</keyword>
<dbReference type="InterPro" id="IPR036526">
    <property type="entry name" value="C-N_Hydrolase_sf"/>
</dbReference>
<dbReference type="GO" id="GO:0016410">
    <property type="term" value="F:N-acyltransferase activity"/>
    <property type="evidence" value="ECO:0007669"/>
    <property type="project" value="UniProtKB-UniRule"/>
</dbReference>
<dbReference type="PANTHER" id="PTHR38686:SF1">
    <property type="entry name" value="APOLIPOPROTEIN N-ACYLTRANSFERASE"/>
    <property type="match status" value="1"/>
</dbReference>
<dbReference type="GO" id="GO:0042158">
    <property type="term" value="P:lipoprotein biosynthetic process"/>
    <property type="evidence" value="ECO:0007669"/>
    <property type="project" value="UniProtKB-UniRule"/>
</dbReference>
<name>A0A1J8P773_9COXI</name>
<accession>A0A1J8P773</accession>
<evidence type="ECO:0000256" key="4">
    <source>
        <dbReference type="ARBA" id="ARBA00022679"/>
    </source>
</evidence>
<dbReference type="HAMAP" id="MF_01148">
    <property type="entry name" value="Lnt"/>
    <property type="match status" value="1"/>
</dbReference>